<keyword evidence="2" id="KW-1185">Reference proteome</keyword>
<dbReference type="Proteomes" id="UP000274850">
    <property type="component" value="Segment"/>
</dbReference>
<organism evidence="1">
    <name type="scientific">Cedratvirus lausannensis</name>
    <dbReference type="NCBI Taxonomy" id="2023205"/>
    <lineage>
        <taxon>Viruses</taxon>
        <taxon>Pithoviruses</taxon>
        <taxon>Orthocedratvirinae</taxon>
        <taxon>Alphacedratvirus</taxon>
        <taxon>Alphacedratvirus francolausannense</taxon>
    </lineage>
</organism>
<evidence type="ECO:0000313" key="1">
    <source>
        <dbReference type="EMBL" id="SOB73985.1"/>
    </source>
</evidence>
<evidence type="ECO:0000313" key="2">
    <source>
        <dbReference type="Proteomes" id="UP000274850"/>
    </source>
</evidence>
<protein>
    <submittedName>
        <fullName evidence="1">Ankyrin repeat</fullName>
    </submittedName>
</protein>
<proteinExistence type="predicted"/>
<dbReference type="PANTHER" id="PTHR46586:SF3">
    <property type="entry name" value="ANKYRIN REPEAT-CONTAINING PROTEIN"/>
    <property type="match status" value="1"/>
</dbReference>
<accession>A0A285Q1B0</accession>
<dbReference type="EMBL" id="LT907979">
    <property type="protein sequence ID" value="SOB73985.1"/>
    <property type="molecule type" value="Genomic_DNA"/>
</dbReference>
<dbReference type="PANTHER" id="PTHR46586">
    <property type="entry name" value="ANKYRIN REPEAT-CONTAINING PROTEIN"/>
    <property type="match status" value="1"/>
</dbReference>
<gene>
    <name evidence="1" type="primary">pd_6</name>
    <name evidence="1" type="ORF">BQ9231_00102</name>
</gene>
<reference evidence="1" key="1">
    <citation type="submission" date="2017-08" db="EMBL/GenBank/DDBJ databases">
        <authorList>
            <person name="de Groot N.N."/>
        </authorList>
    </citation>
    <scope>NUCLEOTIDE SEQUENCE</scope>
</reference>
<dbReference type="InterPro" id="IPR052050">
    <property type="entry name" value="SecEffector_AnkRepeat"/>
</dbReference>
<sequence>MDKRAMSLPDLPVEVISRICSFLGGDAYVASMVPYLRPCIPNPDKKEFVVEVYKREDFAFIRTRNLLPTYDNVERCVAILVEKENLTILSWLLSKKFCLLDMIARKAAELGLEKVFDWCLDAGCQVSQSMVLDTLKSGNVFLFTKLYSRGYSHPDIEYFAALHGHLVVLRIKRIIDVGNTCIAAGKGGHLHVLQWLAENRLLEESFVLDGALLGLQREVVLWLEERKVQMRYSLYHVVSSKGREEERLSFLQWLEDKTNIDYSMVAERAASQGHMKIVYWCLGKSKLDPILLSSVFRRGTLEDIEFFTRLYQPDYYSVDHYIHAAWSGDVDILRWLDKKGCELPKNVPKYVVYKDMPGDDKVIACLEYCLAQSVQRKEFTLMEDLLCEATFHKRPKVFDWLLEHVSFSEEMMHSCLKMSIKVFCVDIFARLIEMGYSQGKDLVSMMDFTNPLLKEEMLRIAA</sequence>
<name>A0A285Q1B0_9VIRU</name>